<comment type="caution">
    <text evidence="10">The sequence shown here is derived from an EMBL/GenBank/DDBJ whole genome shotgun (WGS) entry which is preliminary data.</text>
</comment>
<keyword evidence="11" id="KW-1185">Reference proteome</keyword>
<evidence type="ECO:0000256" key="1">
    <source>
        <dbReference type="ARBA" id="ARBA00004141"/>
    </source>
</evidence>
<dbReference type="NCBIfam" id="TIGR03462">
    <property type="entry name" value="CarR_dom_SF"/>
    <property type="match status" value="2"/>
</dbReference>
<keyword evidence="6 8" id="KW-0472">Membrane</keyword>
<dbReference type="OrthoDB" id="5195186at2"/>
<dbReference type="GO" id="GO:0016020">
    <property type="term" value="C:membrane"/>
    <property type="evidence" value="ECO:0007669"/>
    <property type="project" value="UniProtKB-SubCell"/>
</dbReference>
<keyword evidence="5 8" id="KW-1133">Transmembrane helix</keyword>
<feature type="transmembrane region" description="Helical" evidence="8">
    <location>
        <begin position="33"/>
        <end position="57"/>
    </location>
</feature>
<feature type="transmembrane region" description="Helical" evidence="8">
    <location>
        <begin position="105"/>
        <end position="123"/>
    </location>
</feature>
<evidence type="ECO:0000256" key="2">
    <source>
        <dbReference type="ARBA" id="ARBA00004829"/>
    </source>
</evidence>
<comment type="pathway">
    <text evidence="2">Carotenoid biosynthesis.</text>
</comment>
<evidence type="ECO:0000256" key="6">
    <source>
        <dbReference type="ARBA" id="ARBA00023136"/>
    </source>
</evidence>
<keyword evidence="3 8" id="KW-0812">Transmembrane</keyword>
<evidence type="ECO:0000313" key="10">
    <source>
        <dbReference type="EMBL" id="RDC62229.1"/>
    </source>
</evidence>
<dbReference type="GO" id="GO:0016872">
    <property type="term" value="F:intramolecular lyase activity"/>
    <property type="evidence" value="ECO:0007669"/>
    <property type="project" value="InterPro"/>
</dbReference>
<feature type="transmembrane region" description="Helical" evidence="8">
    <location>
        <begin position="77"/>
        <end position="98"/>
    </location>
</feature>
<feature type="transmembrane region" description="Helical" evidence="8">
    <location>
        <begin position="6"/>
        <end position="21"/>
    </location>
</feature>
<feature type="transmembrane region" description="Helical" evidence="8">
    <location>
        <begin position="158"/>
        <end position="182"/>
    </location>
</feature>
<feature type="transmembrane region" description="Helical" evidence="8">
    <location>
        <begin position="202"/>
        <end position="218"/>
    </location>
</feature>
<protein>
    <recommendedName>
        <fullName evidence="9">Lycopene cyclase domain-containing protein</fullName>
    </recommendedName>
</protein>
<feature type="transmembrane region" description="Helical" evidence="8">
    <location>
        <begin position="129"/>
        <end position="146"/>
    </location>
</feature>
<evidence type="ECO:0000259" key="9">
    <source>
        <dbReference type="Pfam" id="PF18916"/>
    </source>
</evidence>
<feature type="domain" description="Lycopene cyclase" evidence="9">
    <location>
        <begin position="2"/>
        <end position="94"/>
    </location>
</feature>
<name>A0A369QH66_9BACT</name>
<evidence type="ECO:0000256" key="5">
    <source>
        <dbReference type="ARBA" id="ARBA00022989"/>
    </source>
</evidence>
<dbReference type="GO" id="GO:0045436">
    <property type="term" value="F:lycopene beta cyclase activity"/>
    <property type="evidence" value="ECO:0007669"/>
    <property type="project" value="UniProtKB-ARBA"/>
</dbReference>
<dbReference type="Pfam" id="PF18916">
    <property type="entry name" value="Lycopene_cyc"/>
    <property type="match status" value="2"/>
</dbReference>
<feature type="domain" description="Lycopene cyclase" evidence="9">
    <location>
        <begin position="128"/>
        <end position="218"/>
    </location>
</feature>
<dbReference type="Proteomes" id="UP000253919">
    <property type="component" value="Unassembled WGS sequence"/>
</dbReference>
<dbReference type="AlphaFoldDB" id="A0A369QH66"/>
<evidence type="ECO:0000256" key="7">
    <source>
        <dbReference type="ARBA" id="ARBA00023235"/>
    </source>
</evidence>
<accession>A0A369QH66</accession>
<comment type="subcellular location">
    <subcellularLocation>
        <location evidence="1">Membrane</location>
        <topology evidence="1">Multi-pass membrane protein</topology>
    </subcellularLocation>
</comment>
<gene>
    <name evidence="10" type="ORF">AHMF7616_00820</name>
</gene>
<dbReference type="EMBL" id="QASA01000001">
    <property type="protein sequence ID" value="RDC62229.1"/>
    <property type="molecule type" value="Genomic_DNA"/>
</dbReference>
<sequence>MYIYLYLNIFTILFPFLLSFDKRVQFYKNWKYLFPAMLINALIFIIWDSIFTHQGVWGFNDKYLLGIYLYNLPLEEVLFFVTVPYACVFIYECLNVYIKQDFLQAGSLVATIVLAIFIILVGLLHLRQLYTSVTFLFLPVIMLVHYRLFRDKLLGRFYLAYLVHLVPLFLVNGVLTALPVVWYDNGHNLGIRLTTIPIEDTIYSMIMLLVTITAYEYFRRHQKQNLPAPNFV</sequence>
<evidence type="ECO:0000256" key="3">
    <source>
        <dbReference type="ARBA" id="ARBA00022692"/>
    </source>
</evidence>
<evidence type="ECO:0000256" key="8">
    <source>
        <dbReference type="SAM" id="Phobius"/>
    </source>
</evidence>
<keyword evidence="7" id="KW-0413">Isomerase</keyword>
<proteinExistence type="predicted"/>
<dbReference type="InterPro" id="IPR017825">
    <property type="entry name" value="Lycopene_cyclase_dom"/>
</dbReference>
<evidence type="ECO:0000313" key="11">
    <source>
        <dbReference type="Proteomes" id="UP000253919"/>
    </source>
</evidence>
<keyword evidence="4" id="KW-0125">Carotenoid biosynthesis</keyword>
<dbReference type="GO" id="GO:0016117">
    <property type="term" value="P:carotenoid biosynthetic process"/>
    <property type="evidence" value="ECO:0007669"/>
    <property type="project" value="UniProtKB-KW"/>
</dbReference>
<reference evidence="10 11" key="1">
    <citation type="submission" date="2018-04" db="EMBL/GenBank/DDBJ databases">
        <title>Adhaeribacter sp. HMF7616 genome sequencing and assembly.</title>
        <authorList>
            <person name="Kang H."/>
            <person name="Kang J."/>
            <person name="Cha I."/>
            <person name="Kim H."/>
            <person name="Joh K."/>
        </authorList>
    </citation>
    <scope>NUCLEOTIDE SEQUENCE [LARGE SCALE GENOMIC DNA]</scope>
    <source>
        <strain evidence="10 11">HMF7616</strain>
    </source>
</reference>
<organism evidence="10 11">
    <name type="scientific">Adhaeribacter pallidiroseus</name>
    <dbReference type="NCBI Taxonomy" id="2072847"/>
    <lineage>
        <taxon>Bacteria</taxon>
        <taxon>Pseudomonadati</taxon>
        <taxon>Bacteroidota</taxon>
        <taxon>Cytophagia</taxon>
        <taxon>Cytophagales</taxon>
        <taxon>Hymenobacteraceae</taxon>
        <taxon>Adhaeribacter</taxon>
    </lineage>
</organism>
<evidence type="ECO:0000256" key="4">
    <source>
        <dbReference type="ARBA" id="ARBA00022746"/>
    </source>
</evidence>